<gene>
    <name evidence="3" type="ORF">SLEP1_g16817</name>
</gene>
<dbReference type="PANTHER" id="PTHR33429">
    <property type="entry name" value="OS02G0708000 PROTEIN-RELATED"/>
    <property type="match status" value="1"/>
</dbReference>
<evidence type="ECO:0000256" key="2">
    <source>
        <dbReference type="SAM" id="Phobius"/>
    </source>
</evidence>
<sequence>MSIPLVQPPRPPVTVVQQSYISHSDHASIGPFIAVLVVIIILGIVAVMIGRLCTGKKIMTGYGQYDIESWIETKCASCIDGRIIPPPERTADASSGVSLQVQASAPPQSQ</sequence>
<reference evidence="3 4" key="1">
    <citation type="journal article" date="2021" name="Commun. Biol.">
        <title>The genome of Shorea leprosula (Dipterocarpaceae) highlights the ecological relevance of drought in aseasonal tropical rainforests.</title>
        <authorList>
            <person name="Ng K.K.S."/>
            <person name="Kobayashi M.J."/>
            <person name="Fawcett J.A."/>
            <person name="Hatakeyama M."/>
            <person name="Paape T."/>
            <person name="Ng C.H."/>
            <person name="Ang C.C."/>
            <person name="Tnah L.H."/>
            <person name="Lee C.T."/>
            <person name="Nishiyama T."/>
            <person name="Sese J."/>
            <person name="O'Brien M.J."/>
            <person name="Copetti D."/>
            <person name="Mohd Noor M.I."/>
            <person name="Ong R.C."/>
            <person name="Putra M."/>
            <person name="Sireger I.Z."/>
            <person name="Indrioko S."/>
            <person name="Kosugi Y."/>
            <person name="Izuno A."/>
            <person name="Isagi Y."/>
            <person name="Lee S.L."/>
            <person name="Shimizu K.K."/>
        </authorList>
    </citation>
    <scope>NUCLEOTIDE SEQUENCE [LARGE SCALE GENOMIC DNA]</scope>
    <source>
        <strain evidence="3">214</strain>
    </source>
</reference>
<feature type="region of interest" description="Disordered" evidence="1">
    <location>
        <begin position="86"/>
        <end position="110"/>
    </location>
</feature>
<dbReference type="PANTHER" id="PTHR33429:SF24">
    <property type="entry name" value="EXPRESSED PROTEIN"/>
    <property type="match status" value="1"/>
</dbReference>
<comment type="caution">
    <text evidence="3">The sequence shown here is derived from an EMBL/GenBank/DDBJ whole genome shotgun (WGS) entry which is preliminary data.</text>
</comment>
<evidence type="ECO:0000313" key="3">
    <source>
        <dbReference type="EMBL" id="GKV04697.1"/>
    </source>
</evidence>
<dbReference type="EMBL" id="BPVZ01000022">
    <property type="protein sequence ID" value="GKV04697.1"/>
    <property type="molecule type" value="Genomic_DNA"/>
</dbReference>
<dbReference type="AlphaFoldDB" id="A0AAV5IS38"/>
<feature type="compositionally biased region" description="Polar residues" evidence="1">
    <location>
        <begin position="92"/>
        <end position="110"/>
    </location>
</feature>
<keyword evidence="2" id="KW-0812">Transmembrane</keyword>
<dbReference type="Proteomes" id="UP001054252">
    <property type="component" value="Unassembled WGS sequence"/>
</dbReference>
<keyword evidence="2" id="KW-1133">Transmembrane helix</keyword>
<evidence type="ECO:0000256" key="1">
    <source>
        <dbReference type="SAM" id="MobiDB-lite"/>
    </source>
</evidence>
<name>A0AAV5IS38_9ROSI</name>
<accession>A0AAV5IS38</accession>
<organism evidence="3 4">
    <name type="scientific">Rubroshorea leprosula</name>
    <dbReference type="NCBI Taxonomy" id="152421"/>
    <lineage>
        <taxon>Eukaryota</taxon>
        <taxon>Viridiplantae</taxon>
        <taxon>Streptophyta</taxon>
        <taxon>Embryophyta</taxon>
        <taxon>Tracheophyta</taxon>
        <taxon>Spermatophyta</taxon>
        <taxon>Magnoliopsida</taxon>
        <taxon>eudicotyledons</taxon>
        <taxon>Gunneridae</taxon>
        <taxon>Pentapetalae</taxon>
        <taxon>rosids</taxon>
        <taxon>malvids</taxon>
        <taxon>Malvales</taxon>
        <taxon>Dipterocarpaceae</taxon>
        <taxon>Rubroshorea</taxon>
    </lineage>
</organism>
<protein>
    <submittedName>
        <fullName evidence="3">Uncharacterized protein</fullName>
    </submittedName>
</protein>
<feature type="transmembrane region" description="Helical" evidence="2">
    <location>
        <begin position="29"/>
        <end position="49"/>
    </location>
</feature>
<proteinExistence type="predicted"/>
<evidence type="ECO:0000313" key="4">
    <source>
        <dbReference type="Proteomes" id="UP001054252"/>
    </source>
</evidence>
<keyword evidence="4" id="KW-1185">Reference proteome</keyword>
<keyword evidence="2" id="KW-0472">Membrane</keyword>